<dbReference type="Gene3D" id="3.40.50.2300">
    <property type="match status" value="1"/>
</dbReference>
<keyword evidence="4" id="KW-1185">Reference proteome</keyword>
<feature type="domain" description="Response regulatory" evidence="2">
    <location>
        <begin position="2"/>
        <end position="102"/>
    </location>
</feature>
<dbReference type="PANTHER" id="PTHR42872">
    <property type="entry name" value="PROTEIN-GLUTAMATE METHYLESTERASE/PROTEIN-GLUTAMINE GLUTAMINASE"/>
    <property type="match status" value="1"/>
</dbReference>
<dbReference type="Pfam" id="PF00072">
    <property type="entry name" value="Response_reg"/>
    <property type="match status" value="1"/>
</dbReference>
<evidence type="ECO:0000313" key="4">
    <source>
        <dbReference type="Proteomes" id="UP001139263"/>
    </source>
</evidence>
<dbReference type="RefSeq" id="WP_241716538.1">
    <property type="nucleotide sequence ID" value="NZ_JALBUF010000020.1"/>
</dbReference>
<reference evidence="3" key="1">
    <citation type="submission" date="2022-03" db="EMBL/GenBank/DDBJ databases">
        <title>Draft Genome Sequence of Firmicute Strain S0AB, a Heterotrophic Iron/Sulfur-Oxidizing Extreme Acidophile.</title>
        <authorList>
            <person name="Vergara E."/>
            <person name="Pakostova E."/>
            <person name="Johnson D.B."/>
            <person name="Holmes D.S."/>
        </authorList>
    </citation>
    <scope>NUCLEOTIDE SEQUENCE</scope>
    <source>
        <strain evidence="3">S0AB</strain>
    </source>
</reference>
<dbReference type="Proteomes" id="UP001139263">
    <property type="component" value="Unassembled WGS sequence"/>
</dbReference>
<evidence type="ECO:0000259" key="2">
    <source>
        <dbReference type="PROSITE" id="PS50110"/>
    </source>
</evidence>
<feature type="modified residue" description="4-aspartylphosphate" evidence="1">
    <location>
        <position position="52"/>
    </location>
</feature>
<gene>
    <name evidence="3" type="primary">cheY_5</name>
    <name evidence="3" type="ORF">MM817_02973</name>
</gene>
<keyword evidence="1" id="KW-0597">Phosphoprotein</keyword>
<dbReference type="GO" id="GO:0000160">
    <property type="term" value="P:phosphorelay signal transduction system"/>
    <property type="evidence" value="ECO:0007669"/>
    <property type="project" value="InterPro"/>
</dbReference>
<proteinExistence type="predicted"/>
<dbReference type="SUPFAM" id="SSF52172">
    <property type="entry name" value="CheY-like"/>
    <property type="match status" value="1"/>
</dbReference>
<sequence>MRIMIVDDSAFMRSMIRNVVVAKGGIVVGEATDGLEVISTYAECSPDLVTMDITMRNMGGLDALRELITVYPDARIIMVSAIGQPSDMIEAIRSGAVGYVWY</sequence>
<protein>
    <submittedName>
        <fullName evidence="3">Chemotaxis protein CheY</fullName>
    </submittedName>
</protein>
<accession>A0A9X2AG20</accession>
<dbReference type="EMBL" id="JALBUF010000020">
    <property type="protein sequence ID" value="MCI0184676.1"/>
    <property type="molecule type" value="Genomic_DNA"/>
</dbReference>
<dbReference type="SMART" id="SM00448">
    <property type="entry name" value="REC"/>
    <property type="match status" value="1"/>
</dbReference>
<organism evidence="3 4">
    <name type="scientific">Sulfoacidibacillus ferrooxidans</name>
    <dbReference type="NCBI Taxonomy" id="2005001"/>
    <lineage>
        <taxon>Bacteria</taxon>
        <taxon>Bacillati</taxon>
        <taxon>Bacillota</taxon>
        <taxon>Bacilli</taxon>
        <taxon>Bacillales</taxon>
        <taxon>Alicyclobacillaceae</taxon>
        <taxon>Sulfoacidibacillus</taxon>
    </lineage>
</organism>
<name>A0A9X2AG20_9BACL</name>
<dbReference type="PANTHER" id="PTHR42872:SF3">
    <property type="entry name" value="PROTEIN-GLUTAMATE METHYLESTERASE_PROTEIN-GLUTAMINE GLUTAMINASE 1"/>
    <property type="match status" value="1"/>
</dbReference>
<dbReference type="InterPro" id="IPR001789">
    <property type="entry name" value="Sig_transdc_resp-reg_receiver"/>
</dbReference>
<evidence type="ECO:0000256" key="1">
    <source>
        <dbReference type="PROSITE-ProRule" id="PRU00169"/>
    </source>
</evidence>
<dbReference type="PROSITE" id="PS50110">
    <property type="entry name" value="RESPONSE_REGULATORY"/>
    <property type="match status" value="1"/>
</dbReference>
<comment type="caution">
    <text evidence="3">The sequence shown here is derived from an EMBL/GenBank/DDBJ whole genome shotgun (WGS) entry which is preliminary data.</text>
</comment>
<dbReference type="AlphaFoldDB" id="A0A9X2AG20"/>
<dbReference type="InterPro" id="IPR011006">
    <property type="entry name" value="CheY-like_superfamily"/>
</dbReference>
<evidence type="ECO:0000313" key="3">
    <source>
        <dbReference type="EMBL" id="MCI0184676.1"/>
    </source>
</evidence>